<reference evidence="2" key="1">
    <citation type="journal article" date="2019" name="Int. J. Syst. Evol. Microbiol.">
        <title>The Global Catalogue of Microorganisms (GCM) 10K type strain sequencing project: providing services to taxonomists for standard genome sequencing and annotation.</title>
        <authorList>
            <consortium name="The Broad Institute Genomics Platform"/>
            <consortium name="The Broad Institute Genome Sequencing Center for Infectious Disease"/>
            <person name="Wu L."/>
            <person name="Ma J."/>
        </authorList>
    </citation>
    <scope>NUCLEOTIDE SEQUENCE [LARGE SCALE GENOMIC DNA]</scope>
    <source>
        <strain evidence="2">CGMCC 4.7680</strain>
    </source>
</reference>
<dbReference type="EMBL" id="BNAW01000013">
    <property type="protein sequence ID" value="GHG14459.1"/>
    <property type="molecule type" value="Genomic_DNA"/>
</dbReference>
<protein>
    <submittedName>
        <fullName evidence="1">Uncharacterized protein</fullName>
    </submittedName>
</protein>
<name>A0ABQ3KD43_9PSEU</name>
<dbReference type="Proteomes" id="UP000649955">
    <property type="component" value="Unassembled WGS sequence"/>
</dbReference>
<organism evidence="1 2">
    <name type="scientific">Amycolatopsis bullii</name>
    <dbReference type="NCBI Taxonomy" id="941987"/>
    <lineage>
        <taxon>Bacteria</taxon>
        <taxon>Bacillati</taxon>
        <taxon>Actinomycetota</taxon>
        <taxon>Actinomycetes</taxon>
        <taxon>Pseudonocardiales</taxon>
        <taxon>Pseudonocardiaceae</taxon>
        <taxon>Amycolatopsis</taxon>
    </lineage>
</organism>
<gene>
    <name evidence="1" type="ORF">GCM10017567_35410</name>
</gene>
<accession>A0ABQ3KD43</accession>
<evidence type="ECO:0000313" key="2">
    <source>
        <dbReference type="Proteomes" id="UP000649955"/>
    </source>
</evidence>
<sequence>MVDIDIAGLPPDGANGLKESKVDQLRLDDAKIAVIQSLQTRLVRAAGTGMASEANPGSRASAVIERAIDYSLSPRRKQSVSAFLEHEVLHDARVAVCRTADVEARGLAAIAALIAPDHLAFGGRVDATTYSRATENRATRPQSAHTSGPAGKVAGTAIVLSITPEDVAVARDLERRLRAKVQADLGQVALSVLNSMVDGKNVPETARHLGVSTRTVDRTRSKIRTIASALFDTSGLAT</sequence>
<proteinExistence type="predicted"/>
<evidence type="ECO:0000313" key="1">
    <source>
        <dbReference type="EMBL" id="GHG14459.1"/>
    </source>
</evidence>
<keyword evidence="2" id="KW-1185">Reference proteome</keyword>
<comment type="caution">
    <text evidence="1">The sequence shown here is derived from an EMBL/GenBank/DDBJ whole genome shotgun (WGS) entry which is preliminary data.</text>
</comment>